<evidence type="ECO:0000313" key="1">
    <source>
        <dbReference type="EMBL" id="CAG8832389.1"/>
    </source>
</evidence>
<proteinExistence type="predicted"/>
<feature type="non-terminal residue" evidence="1">
    <location>
        <position position="53"/>
    </location>
</feature>
<dbReference type="Proteomes" id="UP000789759">
    <property type="component" value="Unassembled WGS sequence"/>
</dbReference>
<feature type="non-terminal residue" evidence="1">
    <location>
        <position position="1"/>
    </location>
</feature>
<dbReference type="EMBL" id="CAJVQA010068253">
    <property type="protein sequence ID" value="CAG8832389.1"/>
    <property type="molecule type" value="Genomic_DNA"/>
</dbReference>
<keyword evidence="2" id="KW-1185">Reference proteome</keyword>
<comment type="caution">
    <text evidence="1">The sequence shown here is derived from an EMBL/GenBank/DDBJ whole genome shotgun (WGS) entry which is preliminary data.</text>
</comment>
<protein>
    <submittedName>
        <fullName evidence="1">3255_t:CDS:1</fullName>
    </submittedName>
</protein>
<reference evidence="1" key="1">
    <citation type="submission" date="2021-06" db="EMBL/GenBank/DDBJ databases">
        <authorList>
            <person name="Kallberg Y."/>
            <person name="Tangrot J."/>
            <person name="Rosling A."/>
        </authorList>
    </citation>
    <scope>NUCLEOTIDE SEQUENCE</scope>
    <source>
        <strain evidence="1">FL966</strain>
    </source>
</reference>
<evidence type="ECO:0000313" key="2">
    <source>
        <dbReference type="Proteomes" id="UP000789759"/>
    </source>
</evidence>
<name>A0A9N9KHR4_9GLOM</name>
<dbReference type="AlphaFoldDB" id="A0A9N9KHR4"/>
<organism evidence="1 2">
    <name type="scientific">Cetraspora pellucida</name>
    <dbReference type="NCBI Taxonomy" id="1433469"/>
    <lineage>
        <taxon>Eukaryota</taxon>
        <taxon>Fungi</taxon>
        <taxon>Fungi incertae sedis</taxon>
        <taxon>Mucoromycota</taxon>
        <taxon>Glomeromycotina</taxon>
        <taxon>Glomeromycetes</taxon>
        <taxon>Diversisporales</taxon>
        <taxon>Gigasporaceae</taxon>
        <taxon>Cetraspora</taxon>
    </lineage>
</organism>
<sequence>VNLDGFLLPEEIENTTNPIPTLESEVEDTTNLNLTVESEIENLEDSISILLTD</sequence>
<gene>
    <name evidence="1" type="ORF">CPELLU_LOCUS20837</name>
</gene>
<accession>A0A9N9KHR4</accession>